<dbReference type="InterPro" id="IPR040442">
    <property type="entry name" value="Pyrv_kinase-like_dom_sf"/>
</dbReference>
<protein>
    <submittedName>
        <fullName evidence="1">Citrate lyase subunit beta / citryl-CoA lyase</fullName>
    </submittedName>
</protein>
<keyword evidence="1" id="KW-0456">Lyase</keyword>
<dbReference type="RefSeq" id="WP_083416705.1">
    <property type="nucleotide sequence ID" value="NZ_FPBD01000002.1"/>
</dbReference>
<name>A0A1I6ZTY1_9HYPH</name>
<dbReference type="Gene3D" id="3.20.20.60">
    <property type="entry name" value="Phosphoenolpyruvate-binding domains"/>
    <property type="match status" value="1"/>
</dbReference>
<reference evidence="2" key="1">
    <citation type="submission" date="2016-10" db="EMBL/GenBank/DDBJ databases">
        <authorList>
            <person name="Varghese N."/>
            <person name="Submissions S."/>
        </authorList>
    </citation>
    <scope>NUCLEOTIDE SEQUENCE [LARGE SCALE GENOMIC DNA]</scope>
    <source>
        <strain evidence="2">DSM 17465</strain>
    </source>
</reference>
<dbReference type="EMBL" id="FPBD01000002">
    <property type="protein sequence ID" value="SFT66087.1"/>
    <property type="molecule type" value="Genomic_DNA"/>
</dbReference>
<dbReference type="GO" id="GO:0016829">
    <property type="term" value="F:lyase activity"/>
    <property type="evidence" value="ECO:0007669"/>
    <property type="project" value="UniProtKB-KW"/>
</dbReference>
<keyword evidence="2" id="KW-1185">Reference proteome</keyword>
<dbReference type="InterPro" id="IPR015813">
    <property type="entry name" value="Pyrv/PenolPyrv_kinase-like_dom"/>
</dbReference>
<sequence>MNCLLKTTASAIAQSKDFTAHAELAYAILPEKPAREVDPYGSPDALAQLSKQNHLYFVLNDPSENTILSTLKPYIDVKQNGVIPTFVKSAADIERLHAILSVYEAEHGLQDGSLKIIPELGRFPSAFTALANLNGISPRLSALCWNEEVLKIALAAKHSRDEQGQLLPPFEHARTQCLFTARAAHLLPLDTAVPSHLPRAKMLELIDLVASQGFAGKTANSPEEASLIQQVFVAQ</sequence>
<gene>
    <name evidence="1" type="ORF">SAMN05444141_102604</name>
</gene>
<evidence type="ECO:0000313" key="2">
    <source>
        <dbReference type="Proteomes" id="UP000183371"/>
    </source>
</evidence>
<dbReference type="AlphaFoldDB" id="A0A1I6ZTY1"/>
<dbReference type="Proteomes" id="UP000183371">
    <property type="component" value="Unassembled WGS sequence"/>
</dbReference>
<organism evidence="1 2">
    <name type="scientific">Pseudovibrio denitrificans</name>
    <dbReference type="NCBI Taxonomy" id="258256"/>
    <lineage>
        <taxon>Bacteria</taxon>
        <taxon>Pseudomonadati</taxon>
        <taxon>Pseudomonadota</taxon>
        <taxon>Alphaproteobacteria</taxon>
        <taxon>Hyphomicrobiales</taxon>
        <taxon>Stappiaceae</taxon>
        <taxon>Pseudovibrio</taxon>
    </lineage>
</organism>
<accession>A0A1I6ZTY1</accession>
<evidence type="ECO:0000313" key="1">
    <source>
        <dbReference type="EMBL" id="SFT66087.1"/>
    </source>
</evidence>
<dbReference type="SUPFAM" id="SSF51621">
    <property type="entry name" value="Phosphoenolpyruvate/pyruvate domain"/>
    <property type="match status" value="1"/>
</dbReference>
<proteinExistence type="predicted"/>